<dbReference type="Pfam" id="PF20431">
    <property type="entry name" value="E_motif"/>
    <property type="match status" value="1"/>
</dbReference>
<evidence type="ECO:0000256" key="1">
    <source>
        <dbReference type="ARBA" id="ARBA00006643"/>
    </source>
</evidence>
<sequence>MIPAISLSTNIAISTNLTATSGPNVSQRHRNSNTPNSLLKSLAKSGKLDDALRLIESWPSKFPATEPDVEAYSVFLHACISRRSLEHGQRLYRQLLLHRNGGNLRLLNNPTLKSKLITLFSICGRVDDAFGVFEDGIDDEHVPGQVWVAMAIGCSRNGQPERALLLYCEMLCRFVQPGNFAFSAALKASVDLLNLRFGISVHAQIVKSKEEPDQVVNNALLRLYAELGCSDEVLKVFDGMPQRNLVSWNTLIAGFISQDQIFDSLHTFRRMQIEGMGFSWVTLTTILPVCGRVTALHSGKEIHAQILKSVNRPDIFVLNSLMDMYAKCGTIDYCRRVFYRMQSKDLTSWNTMLTGYALNGFMEKAQELFYEMVESDMKPDGITFIALLSGCSHAGLTDEGQRFFSKMKLDYGVSPTAEHYACLIDILGRAGRIKEALQVMENMPMKPSSTIWGSLLNSCRLHGNVSLAELIAEQLFELEPNNPGNYIMLSNIYANAEMWEGVKMVRDMMEERGIKKEAGCSWIQIKNRVHTFVAGGGFELRNSPEFKKVWSELMKATQDNGYIPSTSVVLHDVNEDLKTSWVCGHSERLATSFALIHTADEMPIRITKNLRVCVDCHTWLKHVSCITGRLIVLRDTNRFHHFKGGACSCKDYW</sequence>
<feature type="repeat" description="PPR" evidence="3">
    <location>
        <begin position="314"/>
        <end position="344"/>
    </location>
</feature>
<dbReference type="InterPro" id="IPR002885">
    <property type="entry name" value="PPR_rpt"/>
</dbReference>
<dbReference type="RefSeq" id="XP_015880105.4">
    <property type="nucleotide sequence ID" value="XM_016024619.4"/>
</dbReference>
<keyword evidence="6" id="KW-1185">Reference proteome</keyword>
<dbReference type="GO" id="GO:0003723">
    <property type="term" value="F:RNA binding"/>
    <property type="evidence" value="ECO:0007669"/>
    <property type="project" value="InterPro"/>
</dbReference>
<dbReference type="Proteomes" id="UP001652623">
    <property type="component" value="Chromosome 4"/>
</dbReference>
<feature type="repeat" description="PPR" evidence="3">
    <location>
        <begin position="213"/>
        <end position="247"/>
    </location>
</feature>
<dbReference type="InterPro" id="IPR032867">
    <property type="entry name" value="DYW_dom"/>
</dbReference>
<dbReference type="Gene3D" id="1.25.40.10">
    <property type="entry name" value="Tetratricopeptide repeat domain"/>
    <property type="match status" value="4"/>
</dbReference>
<dbReference type="Pfam" id="PF13041">
    <property type="entry name" value="PPR_2"/>
    <property type="match status" value="1"/>
</dbReference>
<dbReference type="FunCoup" id="A0A6P3ZJL1">
    <property type="interactions" value="217"/>
</dbReference>
<evidence type="ECO:0000256" key="4">
    <source>
        <dbReference type="SAM" id="MobiDB-lite"/>
    </source>
</evidence>
<gene>
    <name evidence="7" type="primary">LOC107416164</name>
</gene>
<keyword evidence="2" id="KW-0677">Repeat</keyword>
<dbReference type="Pfam" id="PF01535">
    <property type="entry name" value="PPR"/>
    <property type="match status" value="4"/>
</dbReference>
<accession>A0A6P3ZJL1</accession>
<feature type="region of interest" description="Disordered" evidence="4">
    <location>
        <begin position="18"/>
        <end position="37"/>
    </location>
</feature>
<proteinExistence type="inferred from homology"/>
<evidence type="ECO:0000256" key="2">
    <source>
        <dbReference type="ARBA" id="ARBA00022737"/>
    </source>
</evidence>
<dbReference type="GO" id="GO:0009451">
    <property type="term" value="P:RNA modification"/>
    <property type="evidence" value="ECO:0007669"/>
    <property type="project" value="InterPro"/>
</dbReference>
<dbReference type="NCBIfam" id="TIGR00756">
    <property type="entry name" value="PPR"/>
    <property type="match status" value="3"/>
</dbReference>
<dbReference type="KEGG" id="zju:107416164"/>
<feature type="compositionally biased region" description="Polar residues" evidence="4">
    <location>
        <begin position="18"/>
        <end position="36"/>
    </location>
</feature>
<dbReference type="InterPro" id="IPR011990">
    <property type="entry name" value="TPR-like_helical_dom_sf"/>
</dbReference>
<dbReference type="InParanoid" id="A0A6P3ZJL1"/>
<protein>
    <submittedName>
        <fullName evidence="7">Pentatricopeptide repeat-containing protein At3g14330</fullName>
    </submittedName>
</protein>
<dbReference type="PROSITE" id="PS51375">
    <property type="entry name" value="PPR"/>
    <property type="match status" value="4"/>
</dbReference>
<dbReference type="GO" id="GO:0008270">
    <property type="term" value="F:zinc ion binding"/>
    <property type="evidence" value="ECO:0007669"/>
    <property type="project" value="InterPro"/>
</dbReference>
<dbReference type="PANTHER" id="PTHR47926">
    <property type="entry name" value="PENTATRICOPEPTIDE REPEAT-CONTAINING PROTEIN"/>
    <property type="match status" value="1"/>
</dbReference>
<feature type="repeat" description="PPR" evidence="3">
    <location>
        <begin position="345"/>
        <end position="379"/>
    </location>
</feature>
<evidence type="ECO:0000313" key="6">
    <source>
        <dbReference type="Proteomes" id="UP001652623"/>
    </source>
</evidence>
<dbReference type="Pfam" id="PF12854">
    <property type="entry name" value="PPR_1"/>
    <property type="match status" value="1"/>
</dbReference>
<dbReference type="Pfam" id="PF14432">
    <property type="entry name" value="DYW_deaminase"/>
    <property type="match status" value="1"/>
</dbReference>
<reference evidence="7" key="1">
    <citation type="submission" date="2025-08" db="UniProtKB">
        <authorList>
            <consortium name="RefSeq"/>
        </authorList>
    </citation>
    <scope>IDENTIFICATION</scope>
    <source>
        <tissue evidence="7">Seedling</tissue>
    </source>
</reference>
<evidence type="ECO:0000259" key="5">
    <source>
        <dbReference type="Pfam" id="PF14432"/>
    </source>
</evidence>
<dbReference type="GeneID" id="107416164"/>
<dbReference type="InterPro" id="IPR046848">
    <property type="entry name" value="E_motif"/>
</dbReference>
<dbReference type="InterPro" id="IPR046960">
    <property type="entry name" value="PPR_At4g14850-like_plant"/>
</dbReference>
<evidence type="ECO:0000313" key="7">
    <source>
        <dbReference type="RefSeq" id="XP_015880105.4"/>
    </source>
</evidence>
<organism evidence="6 7">
    <name type="scientific">Ziziphus jujuba</name>
    <name type="common">Chinese jujube</name>
    <name type="synonym">Ziziphus sativa</name>
    <dbReference type="NCBI Taxonomy" id="326968"/>
    <lineage>
        <taxon>Eukaryota</taxon>
        <taxon>Viridiplantae</taxon>
        <taxon>Streptophyta</taxon>
        <taxon>Embryophyta</taxon>
        <taxon>Tracheophyta</taxon>
        <taxon>Spermatophyta</taxon>
        <taxon>Magnoliopsida</taxon>
        <taxon>eudicotyledons</taxon>
        <taxon>Gunneridae</taxon>
        <taxon>Pentapetalae</taxon>
        <taxon>rosids</taxon>
        <taxon>fabids</taxon>
        <taxon>Rosales</taxon>
        <taxon>Rhamnaceae</taxon>
        <taxon>Paliureae</taxon>
        <taxon>Ziziphus</taxon>
    </lineage>
</organism>
<feature type="repeat" description="PPR" evidence="3">
    <location>
        <begin position="380"/>
        <end position="415"/>
    </location>
</feature>
<comment type="similarity">
    <text evidence="1">Belongs to the PPR family. PCMP-H subfamily.</text>
</comment>
<feature type="domain" description="DYW" evidence="5">
    <location>
        <begin position="561"/>
        <end position="653"/>
    </location>
</feature>
<name>A0A6P3ZJL1_ZIZJJ</name>
<evidence type="ECO:0000256" key="3">
    <source>
        <dbReference type="PROSITE-ProRule" id="PRU00708"/>
    </source>
</evidence>